<evidence type="ECO:0000256" key="1">
    <source>
        <dbReference type="SAM" id="MobiDB-lite"/>
    </source>
</evidence>
<keyword evidence="3" id="KW-1185">Reference proteome</keyword>
<organism evidence="2 3">
    <name type="scientific">Cuscuta europaea</name>
    <name type="common">European dodder</name>
    <dbReference type="NCBI Taxonomy" id="41803"/>
    <lineage>
        <taxon>Eukaryota</taxon>
        <taxon>Viridiplantae</taxon>
        <taxon>Streptophyta</taxon>
        <taxon>Embryophyta</taxon>
        <taxon>Tracheophyta</taxon>
        <taxon>Spermatophyta</taxon>
        <taxon>Magnoliopsida</taxon>
        <taxon>eudicotyledons</taxon>
        <taxon>Gunneridae</taxon>
        <taxon>Pentapetalae</taxon>
        <taxon>asterids</taxon>
        <taxon>lamiids</taxon>
        <taxon>Solanales</taxon>
        <taxon>Convolvulaceae</taxon>
        <taxon>Cuscuteae</taxon>
        <taxon>Cuscuta</taxon>
        <taxon>Cuscuta subgen. Cuscuta</taxon>
    </lineage>
</organism>
<dbReference type="OrthoDB" id="1298708at2759"/>
<protein>
    <submittedName>
        <fullName evidence="2">Uncharacterized protein</fullName>
    </submittedName>
</protein>
<comment type="caution">
    <text evidence="2">The sequence shown here is derived from an EMBL/GenBank/DDBJ whole genome shotgun (WGS) entry which is preliminary data.</text>
</comment>
<reference evidence="2" key="1">
    <citation type="submission" date="2022-07" db="EMBL/GenBank/DDBJ databases">
        <authorList>
            <person name="Macas J."/>
            <person name="Novak P."/>
            <person name="Neumann P."/>
        </authorList>
    </citation>
    <scope>NUCLEOTIDE SEQUENCE</scope>
</reference>
<evidence type="ECO:0000313" key="3">
    <source>
        <dbReference type="Proteomes" id="UP001152484"/>
    </source>
</evidence>
<dbReference type="Proteomes" id="UP001152484">
    <property type="component" value="Unassembled WGS sequence"/>
</dbReference>
<gene>
    <name evidence="2" type="ORF">CEURO_LOCUS20527</name>
</gene>
<dbReference type="AlphaFoldDB" id="A0A9P0ZWE5"/>
<proteinExistence type="predicted"/>
<feature type="region of interest" description="Disordered" evidence="1">
    <location>
        <begin position="27"/>
        <end position="50"/>
    </location>
</feature>
<accession>A0A9P0ZWE5</accession>
<feature type="region of interest" description="Disordered" evidence="1">
    <location>
        <begin position="143"/>
        <end position="164"/>
    </location>
</feature>
<sequence>MGSHRSKPPLHIFTLPCGLKWGNRKFPNGKTDAVNRRSNGTSPEKLLGGQRPEAGLGWLNRGSDERILSMGVFKNGRTERGWEIRAEVEDGIAVVREKLLLDLQAATDKMKKAILGAGQRDGERPLVAEEGEERLPVPTTVSETITSVGPSETARPWNLRTPRSGNKHVNVVTAVSGESNSGFKVDVALAETPYGSPFKDRSESVRVMKSRPTADPTAAADHSTAAAADQSPVTAAD</sequence>
<feature type="region of interest" description="Disordered" evidence="1">
    <location>
        <begin position="193"/>
        <end position="237"/>
    </location>
</feature>
<name>A0A9P0ZWE5_CUSEU</name>
<feature type="compositionally biased region" description="Low complexity" evidence="1">
    <location>
        <begin position="213"/>
        <end position="229"/>
    </location>
</feature>
<evidence type="ECO:0000313" key="2">
    <source>
        <dbReference type="EMBL" id="CAH9114780.1"/>
    </source>
</evidence>
<dbReference type="EMBL" id="CAMAPE010000065">
    <property type="protein sequence ID" value="CAH9114780.1"/>
    <property type="molecule type" value="Genomic_DNA"/>
</dbReference>